<comment type="function">
    <text evidence="6">Specifically methylates the N4 position of cytidine in position 1402 (C1402) of 16S rRNA.</text>
</comment>
<keyword evidence="5 6" id="KW-0949">S-adenosyl-L-methionine</keyword>
<protein>
    <recommendedName>
        <fullName evidence="6">Ribosomal RNA small subunit methyltransferase H</fullName>
        <ecNumber evidence="6">2.1.1.199</ecNumber>
    </recommendedName>
    <alternativeName>
        <fullName evidence="6">16S rRNA m(4)C1402 methyltransferase</fullName>
    </alternativeName>
    <alternativeName>
        <fullName evidence="6">rRNA (cytosine-N(4)-)-methyltransferase RsmH</fullName>
    </alternativeName>
</protein>
<feature type="binding site" evidence="6">
    <location>
        <position position="78"/>
    </location>
    <ligand>
        <name>S-adenosyl-L-methionine</name>
        <dbReference type="ChEBI" id="CHEBI:59789"/>
    </ligand>
</feature>
<evidence type="ECO:0000256" key="2">
    <source>
        <dbReference type="ARBA" id="ARBA00022552"/>
    </source>
</evidence>
<evidence type="ECO:0000256" key="1">
    <source>
        <dbReference type="ARBA" id="ARBA00010396"/>
    </source>
</evidence>
<keyword evidence="2 6" id="KW-0698">rRNA processing</keyword>
<accession>A0A1G2EM65</accession>
<dbReference type="GO" id="GO:0071424">
    <property type="term" value="F:rRNA (cytosine-N4-)-methyltransferase activity"/>
    <property type="evidence" value="ECO:0007669"/>
    <property type="project" value="UniProtKB-UniRule"/>
</dbReference>
<proteinExistence type="inferred from homology"/>
<feature type="binding site" evidence="6">
    <location>
        <position position="56"/>
    </location>
    <ligand>
        <name>S-adenosyl-L-methionine</name>
        <dbReference type="ChEBI" id="CHEBI:59789"/>
    </ligand>
</feature>
<dbReference type="SUPFAM" id="SSF81799">
    <property type="entry name" value="Putative methyltransferase TM0872, insert domain"/>
    <property type="match status" value="1"/>
</dbReference>
<dbReference type="NCBIfam" id="TIGR00006">
    <property type="entry name" value="16S rRNA (cytosine(1402)-N(4))-methyltransferase RsmH"/>
    <property type="match status" value="1"/>
</dbReference>
<dbReference type="HAMAP" id="MF_01007">
    <property type="entry name" value="16SrRNA_methyltr_H"/>
    <property type="match status" value="1"/>
</dbReference>
<comment type="catalytic activity">
    <reaction evidence="6">
        <text>cytidine(1402) in 16S rRNA + S-adenosyl-L-methionine = N(4)-methylcytidine(1402) in 16S rRNA + S-adenosyl-L-homocysteine + H(+)</text>
        <dbReference type="Rhea" id="RHEA:42928"/>
        <dbReference type="Rhea" id="RHEA-COMP:10286"/>
        <dbReference type="Rhea" id="RHEA-COMP:10287"/>
        <dbReference type="ChEBI" id="CHEBI:15378"/>
        <dbReference type="ChEBI" id="CHEBI:57856"/>
        <dbReference type="ChEBI" id="CHEBI:59789"/>
        <dbReference type="ChEBI" id="CHEBI:74506"/>
        <dbReference type="ChEBI" id="CHEBI:82748"/>
        <dbReference type="EC" id="2.1.1.199"/>
    </reaction>
</comment>
<dbReference type="Gene3D" id="1.10.150.170">
    <property type="entry name" value="Putative methyltransferase TM0872, insert domain"/>
    <property type="match status" value="1"/>
</dbReference>
<dbReference type="Proteomes" id="UP000176326">
    <property type="component" value="Unassembled WGS sequence"/>
</dbReference>
<dbReference type="AlphaFoldDB" id="A0A1G2EM65"/>
<evidence type="ECO:0000313" key="8">
    <source>
        <dbReference type="Proteomes" id="UP000176326"/>
    </source>
</evidence>
<reference evidence="7 8" key="1">
    <citation type="journal article" date="2016" name="Nat. Commun.">
        <title>Thousands of microbial genomes shed light on interconnected biogeochemical processes in an aquifer system.</title>
        <authorList>
            <person name="Anantharaman K."/>
            <person name="Brown C.T."/>
            <person name="Hug L.A."/>
            <person name="Sharon I."/>
            <person name="Castelle C.J."/>
            <person name="Probst A.J."/>
            <person name="Thomas B.C."/>
            <person name="Singh A."/>
            <person name="Wilkins M.J."/>
            <person name="Karaoz U."/>
            <person name="Brodie E.L."/>
            <person name="Williams K.H."/>
            <person name="Hubbard S.S."/>
            <person name="Banfield J.F."/>
        </authorList>
    </citation>
    <scope>NUCLEOTIDE SEQUENCE [LARGE SCALE GENOMIC DNA]</scope>
</reference>
<dbReference type="PANTHER" id="PTHR11265">
    <property type="entry name" value="S-ADENOSYL-METHYLTRANSFERASE MRAW"/>
    <property type="match status" value="1"/>
</dbReference>
<name>A0A1G2EM65_9BACT</name>
<dbReference type="PANTHER" id="PTHR11265:SF0">
    <property type="entry name" value="12S RRNA N4-METHYLCYTIDINE METHYLTRANSFERASE"/>
    <property type="match status" value="1"/>
</dbReference>
<evidence type="ECO:0000313" key="7">
    <source>
        <dbReference type="EMBL" id="OGZ26847.1"/>
    </source>
</evidence>
<comment type="caution">
    <text evidence="6">Lacks conserved residue(s) required for the propagation of feature annotation.</text>
</comment>
<keyword evidence="6" id="KW-0963">Cytoplasm</keyword>
<dbReference type="GO" id="GO:0005737">
    <property type="term" value="C:cytoplasm"/>
    <property type="evidence" value="ECO:0007669"/>
    <property type="project" value="UniProtKB-SubCell"/>
</dbReference>
<dbReference type="InterPro" id="IPR029063">
    <property type="entry name" value="SAM-dependent_MTases_sf"/>
</dbReference>
<evidence type="ECO:0000256" key="3">
    <source>
        <dbReference type="ARBA" id="ARBA00022603"/>
    </source>
</evidence>
<comment type="caution">
    <text evidence="7">The sequence shown here is derived from an EMBL/GenBank/DDBJ whole genome shotgun (WGS) entry which is preliminary data.</text>
</comment>
<feature type="binding site" evidence="6">
    <location>
        <position position="99"/>
    </location>
    <ligand>
        <name>S-adenosyl-L-methionine</name>
        <dbReference type="ChEBI" id="CHEBI:59789"/>
    </ligand>
</feature>
<dbReference type="PIRSF" id="PIRSF004486">
    <property type="entry name" value="MraW"/>
    <property type="match status" value="1"/>
</dbReference>
<dbReference type="Pfam" id="PF01795">
    <property type="entry name" value="Methyltransf_5"/>
    <property type="match status" value="1"/>
</dbReference>
<organism evidence="7 8">
    <name type="scientific">Candidatus Nealsonbacteria bacterium RIFOXYC1_FULL_40_7</name>
    <dbReference type="NCBI Taxonomy" id="1801678"/>
    <lineage>
        <taxon>Bacteria</taxon>
        <taxon>Candidatus Nealsoniibacteriota</taxon>
    </lineage>
</organism>
<comment type="similarity">
    <text evidence="1 6">Belongs to the methyltransferase superfamily. RsmH family.</text>
</comment>
<feature type="binding site" evidence="6">
    <location>
        <begin position="36"/>
        <end position="38"/>
    </location>
    <ligand>
        <name>S-adenosyl-L-methionine</name>
        <dbReference type="ChEBI" id="CHEBI:59789"/>
    </ligand>
</feature>
<comment type="subcellular location">
    <subcellularLocation>
        <location evidence="6">Cytoplasm</location>
    </subcellularLocation>
</comment>
<dbReference type="InterPro" id="IPR023397">
    <property type="entry name" value="SAM-dep_MeTrfase_MraW_recog"/>
</dbReference>
<keyword evidence="3 6" id="KW-0489">Methyltransferase</keyword>
<dbReference type="GO" id="GO:0070475">
    <property type="term" value="P:rRNA base methylation"/>
    <property type="evidence" value="ECO:0007669"/>
    <property type="project" value="UniProtKB-UniRule"/>
</dbReference>
<dbReference type="InterPro" id="IPR002903">
    <property type="entry name" value="RsmH"/>
</dbReference>
<keyword evidence="4 6" id="KW-0808">Transferase</keyword>
<gene>
    <name evidence="6" type="primary">rsmH</name>
    <name evidence="7" type="ORF">A2427_00900</name>
</gene>
<dbReference type="Gene3D" id="3.40.50.150">
    <property type="entry name" value="Vaccinia Virus protein VP39"/>
    <property type="match status" value="1"/>
</dbReference>
<evidence type="ECO:0000256" key="4">
    <source>
        <dbReference type="ARBA" id="ARBA00022679"/>
    </source>
</evidence>
<sequence>MGKFKGMHIPVMKKEVLEYLDPKPSQHFIDCTIGLSGHANAILEKTAPEGKLLGIEWDREVFEKIRPSERMILENDSYANLKKIVEKHNFKNVSGILFDLGISSWDLEGSGRGFSFLRKEPLDMRFSQNSELTAHEIVNYWNEKEIAEILKEYGEERFSGRIARKIVESRPIRDTLELAETVKRSFPKSYKFREQHVAKRTFQSLRIAVNDELNNLKKGLEQAGEILDKNGRLVVISFHSLEDRIVKNFFKNNFRVLTKKPVTSSEEELKENRRAKSAKLRVGIKL</sequence>
<dbReference type="EMBL" id="MHMN01000054">
    <property type="protein sequence ID" value="OGZ26847.1"/>
    <property type="molecule type" value="Genomic_DNA"/>
</dbReference>
<evidence type="ECO:0000256" key="5">
    <source>
        <dbReference type="ARBA" id="ARBA00022691"/>
    </source>
</evidence>
<dbReference type="SUPFAM" id="SSF53335">
    <property type="entry name" value="S-adenosyl-L-methionine-dependent methyltransferases"/>
    <property type="match status" value="1"/>
</dbReference>
<dbReference type="EC" id="2.1.1.199" evidence="6"/>
<evidence type="ECO:0000256" key="6">
    <source>
        <dbReference type="HAMAP-Rule" id="MF_01007"/>
    </source>
</evidence>